<dbReference type="Proteomes" id="UP000694892">
    <property type="component" value="Chromosome 6L"/>
</dbReference>
<gene>
    <name evidence="1" type="ORF">XELAEV_18031179mg</name>
</gene>
<organism evidence="1 2">
    <name type="scientific">Xenopus laevis</name>
    <name type="common">African clawed frog</name>
    <dbReference type="NCBI Taxonomy" id="8355"/>
    <lineage>
        <taxon>Eukaryota</taxon>
        <taxon>Metazoa</taxon>
        <taxon>Chordata</taxon>
        <taxon>Craniata</taxon>
        <taxon>Vertebrata</taxon>
        <taxon>Euteleostomi</taxon>
        <taxon>Amphibia</taxon>
        <taxon>Batrachia</taxon>
        <taxon>Anura</taxon>
        <taxon>Pipoidea</taxon>
        <taxon>Pipidae</taxon>
        <taxon>Xenopodinae</taxon>
        <taxon>Xenopus</taxon>
        <taxon>Xenopus</taxon>
    </lineage>
</organism>
<evidence type="ECO:0000313" key="1">
    <source>
        <dbReference type="EMBL" id="OCT75992.1"/>
    </source>
</evidence>
<dbReference type="EMBL" id="CM004476">
    <property type="protein sequence ID" value="OCT75992.1"/>
    <property type="molecule type" value="Genomic_DNA"/>
</dbReference>
<reference evidence="2" key="1">
    <citation type="journal article" date="2016" name="Nature">
        <title>Genome evolution in the allotetraploid frog Xenopus laevis.</title>
        <authorList>
            <person name="Session A.M."/>
            <person name="Uno Y."/>
            <person name="Kwon T."/>
            <person name="Chapman J.A."/>
            <person name="Toyoda A."/>
            <person name="Takahashi S."/>
            <person name="Fukui A."/>
            <person name="Hikosaka A."/>
            <person name="Suzuki A."/>
            <person name="Kondo M."/>
            <person name="van Heeringen S.J."/>
            <person name="Quigley I."/>
            <person name="Heinz S."/>
            <person name="Ogino H."/>
            <person name="Ochi H."/>
            <person name="Hellsten U."/>
            <person name="Lyons J.B."/>
            <person name="Simakov O."/>
            <person name="Putnam N."/>
            <person name="Stites J."/>
            <person name="Kuroki Y."/>
            <person name="Tanaka T."/>
            <person name="Michiue T."/>
            <person name="Watanabe M."/>
            <person name="Bogdanovic O."/>
            <person name="Lister R."/>
            <person name="Georgiou G."/>
            <person name="Paranjpe S.S."/>
            <person name="van Kruijsbergen I."/>
            <person name="Shu S."/>
            <person name="Carlson J."/>
            <person name="Kinoshita T."/>
            <person name="Ohta Y."/>
            <person name="Mawaribuchi S."/>
            <person name="Jenkins J."/>
            <person name="Grimwood J."/>
            <person name="Schmutz J."/>
            <person name="Mitros T."/>
            <person name="Mozaffari S.V."/>
            <person name="Suzuki Y."/>
            <person name="Haramoto Y."/>
            <person name="Yamamoto T.S."/>
            <person name="Takagi C."/>
            <person name="Heald R."/>
            <person name="Miller K."/>
            <person name="Haudenschild C."/>
            <person name="Kitzman J."/>
            <person name="Nakayama T."/>
            <person name="Izutsu Y."/>
            <person name="Robert J."/>
            <person name="Fortriede J."/>
            <person name="Burns K."/>
            <person name="Lotay V."/>
            <person name="Karimi K."/>
            <person name="Yasuoka Y."/>
            <person name="Dichmann D.S."/>
            <person name="Flajnik M.F."/>
            <person name="Houston D.W."/>
            <person name="Shendure J."/>
            <person name="DuPasquier L."/>
            <person name="Vize P.D."/>
            <person name="Zorn A.M."/>
            <person name="Ito M."/>
            <person name="Marcotte E.M."/>
            <person name="Wallingford J.B."/>
            <person name="Ito Y."/>
            <person name="Asashima M."/>
            <person name="Ueno N."/>
            <person name="Matsuda Y."/>
            <person name="Veenstra G.J."/>
            <person name="Fujiyama A."/>
            <person name="Harland R.M."/>
            <person name="Taira M."/>
            <person name="Rokhsar D.S."/>
        </authorList>
    </citation>
    <scope>NUCLEOTIDE SEQUENCE [LARGE SCALE GENOMIC DNA]</scope>
    <source>
        <strain evidence="2">J</strain>
    </source>
</reference>
<evidence type="ECO:0000313" key="2">
    <source>
        <dbReference type="Proteomes" id="UP000694892"/>
    </source>
</evidence>
<accession>A0A974HFD8</accession>
<name>A0A974HFD8_XENLA</name>
<dbReference type="AlphaFoldDB" id="A0A974HFD8"/>
<proteinExistence type="predicted"/>
<sequence>MKWQCRLCSSINIPVISFIQSDQQPDLANGDKQNHSYTQGALTPSQQYKTKGNGFKGNKANICKADFMLQLI</sequence>
<protein>
    <submittedName>
        <fullName evidence="1">Uncharacterized protein</fullName>
    </submittedName>
</protein>